<name>A0ABQ5CFT1_9ASTR</name>
<dbReference type="Proteomes" id="UP001151760">
    <property type="component" value="Unassembled WGS sequence"/>
</dbReference>
<organism evidence="2 3">
    <name type="scientific">Tanacetum coccineum</name>
    <dbReference type="NCBI Taxonomy" id="301880"/>
    <lineage>
        <taxon>Eukaryota</taxon>
        <taxon>Viridiplantae</taxon>
        <taxon>Streptophyta</taxon>
        <taxon>Embryophyta</taxon>
        <taxon>Tracheophyta</taxon>
        <taxon>Spermatophyta</taxon>
        <taxon>Magnoliopsida</taxon>
        <taxon>eudicotyledons</taxon>
        <taxon>Gunneridae</taxon>
        <taxon>Pentapetalae</taxon>
        <taxon>asterids</taxon>
        <taxon>campanulids</taxon>
        <taxon>Asterales</taxon>
        <taxon>Asteraceae</taxon>
        <taxon>Asteroideae</taxon>
        <taxon>Anthemideae</taxon>
        <taxon>Anthemidinae</taxon>
        <taxon>Tanacetum</taxon>
    </lineage>
</organism>
<dbReference type="Pfam" id="PF24626">
    <property type="entry name" value="SH3_Tf2-1"/>
    <property type="match status" value="1"/>
</dbReference>
<proteinExistence type="predicted"/>
<reference evidence="2" key="2">
    <citation type="submission" date="2022-01" db="EMBL/GenBank/DDBJ databases">
        <authorList>
            <person name="Yamashiro T."/>
            <person name="Shiraishi A."/>
            <person name="Satake H."/>
            <person name="Nakayama K."/>
        </authorList>
    </citation>
    <scope>NUCLEOTIDE SEQUENCE</scope>
</reference>
<dbReference type="PANTHER" id="PTHR46148:SF59">
    <property type="entry name" value="NUCLEOTIDYLTRANSFERASE, RIBONUCLEASE H"/>
    <property type="match status" value="1"/>
</dbReference>
<evidence type="ECO:0000259" key="1">
    <source>
        <dbReference type="Pfam" id="PF24626"/>
    </source>
</evidence>
<accession>A0ABQ5CFT1</accession>
<keyword evidence="3" id="KW-1185">Reference proteome</keyword>
<comment type="caution">
    <text evidence="2">The sequence shown here is derived from an EMBL/GenBank/DDBJ whole genome shotgun (WGS) entry which is preliminary data.</text>
</comment>
<dbReference type="EMBL" id="BQNB010014174">
    <property type="protein sequence ID" value="GJT24932.1"/>
    <property type="molecule type" value="Genomic_DNA"/>
</dbReference>
<dbReference type="InterPro" id="IPR056924">
    <property type="entry name" value="SH3_Tf2-1"/>
</dbReference>
<sequence>MLNVSMYVCFLAEELLQMLTEIDVPIRRREFRVTTYSEKAMARPLHLSLGFDRPFLSKCSQSVADQNQEDKNWRIDTRRCRDGKTTGGDIIPGHFRRSILKSAQLRGVCLMHFSVYVHEGPYAMVSPTNLYSIIEDAEKRRSMFWQEQTVPAVDLDEINGLCFMRDTPKSQTCSRSPILWAEIREIRLISPEMVQETTDKVVLIKKRLKAARNCQKSYANNRRKSLEFEVGDQVLLKVSPWKGVVHFGKNGKLSPRYVGPFEILEKIGPIAYRLRLPQSLSSVHETFHVSNLKKCLADGNLHVPDEVSFYTLFRGHLTS</sequence>
<dbReference type="PANTHER" id="PTHR46148">
    <property type="entry name" value="CHROMO DOMAIN-CONTAINING PROTEIN"/>
    <property type="match status" value="1"/>
</dbReference>
<reference evidence="2" key="1">
    <citation type="journal article" date="2022" name="Int. J. Mol. Sci.">
        <title>Draft Genome of Tanacetum Coccineum: Genomic Comparison of Closely Related Tanacetum-Family Plants.</title>
        <authorList>
            <person name="Yamashiro T."/>
            <person name="Shiraishi A."/>
            <person name="Nakayama K."/>
            <person name="Satake H."/>
        </authorList>
    </citation>
    <scope>NUCLEOTIDE SEQUENCE</scope>
</reference>
<feature type="domain" description="Tf2-1-like SH3-like" evidence="1">
    <location>
        <begin position="231"/>
        <end position="295"/>
    </location>
</feature>
<evidence type="ECO:0000313" key="2">
    <source>
        <dbReference type="EMBL" id="GJT24932.1"/>
    </source>
</evidence>
<protein>
    <recommendedName>
        <fullName evidence="1">Tf2-1-like SH3-like domain-containing protein</fullName>
    </recommendedName>
</protein>
<gene>
    <name evidence="2" type="ORF">Tco_0894869</name>
</gene>
<evidence type="ECO:0000313" key="3">
    <source>
        <dbReference type="Proteomes" id="UP001151760"/>
    </source>
</evidence>